<accession>A0A9W7STD1</accession>
<feature type="region of interest" description="Disordered" evidence="1">
    <location>
        <begin position="324"/>
        <end position="349"/>
    </location>
</feature>
<reference evidence="2 3" key="1">
    <citation type="journal article" date="2018" name="IMA Fungus">
        <title>IMA Genome-F 10: Nine draft genome sequences of Claviceps purpurea s.lat., including C. arundinis, C. humidiphila, and C. cf. spartinae, pseudomolecules for the pitch canker pathogen Fusarium circinatum, draft genome of Davidsoniella eucalypti, Grosmannia galeiformis, Quambalaria eucalypti, and Teratosphaeria destructans.</title>
        <authorList>
            <person name="Wingfield B.D."/>
            <person name="Liu M."/>
            <person name="Nguyen H.D."/>
            <person name="Lane F.A."/>
            <person name="Morgan S.W."/>
            <person name="De Vos L."/>
            <person name="Wilken P.M."/>
            <person name="Duong T.A."/>
            <person name="Aylward J."/>
            <person name="Coetzee M.P."/>
            <person name="Dadej K."/>
            <person name="De Beer Z.W."/>
            <person name="Findlay W."/>
            <person name="Havenga M."/>
            <person name="Kolarik M."/>
            <person name="Menzies J.G."/>
            <person name="Naidoo K."/>
            <person name="Pochopski O."/>
            <person name="Shoukouhi P."/>
            <person name="Santana Q.C."/>
            <person name="Seifert K.A."/>
            <person name="Soal N."/>
            <person name="Steenkamp E.T."/>
            <person name="Tatham C.T."/>
            <person name="van der Nest M.A."/>
            <person name="Wingfield M.J."/>
        </authorList>
    </citation>
    <scope>NUCLEOTIDE SEQUENCE [LARGE SCALE GENOMIC DNA]</scope>
    <source>
        <strain evidence="2">CMW44962</strain>
    </source>
</reference>
<dbReference type="Proteomes" id="UP001138500">
    <property type="component" value="Unassembled WGS sequence"/>
</dbReference>
<proteinExistence type="predicted"/>
<comment type="caution">
    <text evidence="2">The sequence shown here is derived from an EMBL/GenBank/DDBJ whole genome shotgun (WGS) entry which is preliminary data.</text>
</comment>
<sequence length="349" mass="39626">MNSSSFSNLTAGSVGSAHNRGRFHPRVAPSTSFSHSLPQGTSPICLSRSRSTAIDRGTASGTYTASSSEQEDSSGMVELILQYKELVMRRAEGAAGPGAQEGMSEVVREVAERREAGRVQEEQEMDSELGEAMWGTSAYHRWWDGLSAVEKRRREEEAVARMERVWEEREAEAAEAVREWEDAQKAQEKQRREEWWRAEIARVLAEEEEEYAARAAEEERRERQLAQRMLDQWMPYASKAQIQLVRQRLERDMPARGSLRRLGRPVTNFSSLMRLYFEEAGLTERASVHGSTVDNFQETVHRSERRSVEEFVHHQEDLTRLPATQQTPGLHSGVSRIAVGNFTTRNGGD</sequence>
<feature type="region of interest" description="Disordered" evidence="1">
    <location>
        <begin position="1"/>
        <end position="50"/>
    </location>
</feature>
<reference evidence="2 3" key="2">
    <citation type="journal article" date="2021" name="Curr. Genet.">
        <title>Genetic response to nitrogen starvation in the aggressive Eucalyptus foliar pathogen Teratosphaeria destructans.</title>
        <authorList>
            <person name="Havenga M."/>
            <person name="Wingfield B.D."/>
            <person name="Wingfield M.J."/>
            <person name="Dreyer L.L."/>
            <person name="Roets F."/>
            <person name="Aylward J."/>
        </authorList>
    </citation>
    <scope>NUCLEOTIDE SEQUENCE [LARGE SCALE GENOMIC DNA]</scope>
    <source>
        <strain evidence="2">CMW44962</strain>
    </source>
</reference>
<feature type="compositionally biased region" description="Polar residues" evidence="1">
    <location>
        <begin position="29"/>
        <end position="50"/>
    </location>
</feature>
<dbReference type="EMBL" id="RIBY02001778">
    <property type="protein sequence ID" value="KAH9828162.1"/>
    <property type="molecule type" value="Genomic_DNA"/>
</dbReference>
<gene>
    <name evidence="2" type="ORF">Tdes44962_MAKER02525</name>
</gene>
<protein>
    <submittedName>
        <fullName evidence="2">Uncharacterized protein</fullName>
    </submittedName>
</protein>
<evidence type="ECO:0000313" key="2">
    <source>
        <dbReference type="EMBL" id="KAH9828162.1"/>
    </source>
</evidence>
<evidence type="ECO:0000313" key="3">
    <source>
        <dbReference type="Proteomes" id="UP001138500"/>
    </source>
</evidence>
<dbReference type="OrthoDB" id="10671400at2759"/>
<feature type="compositionally biased region" description="Polar residues" evidence="1">
    <location>
        <begin position="1"/>
        <end position="13"/>
    </location>
</feature>
<evidence type="ECO:0000256" key="1">
    <source>
        <dbReference type="SAM" id="MobiDB-lite"/>
    </source>
</evidence>
<organism evidence="2 3">
    <name type="scientific">Teratosphaeria destructans</name>
    <dbReference type="NCBI Taxonomy" id="418781"/>
    <lineage>
        <taxon>Eukaryota</taxon>
        <taxon>Fungi</taxon>
        <taxon>Dikarya</taxon>
        <taxon>Ascomycota</taxon>
        <taxon>Pezizomycotina</taxon>
        <taxon>Dothideomycetes</taxon>
        <taxon>Dothideomycetidae</taxon>
        <taxon>Mycosphaerellales</taxon>
        <taxon>Teratosphaeriaceae</taxon>
        <taxon>Teratosphaeria</taxon>
    </lineage>
</organism>
<keyword evidence="3" id="KW-1185">Reference proteome</keyword>
<dbReference type="AlphaFoldDB" id="A0A9W7STD1"/>
<name>A0A9W7STD1_9PEZI</name>